<dbReference type="InterPro" id="IPR006671">
    <property type="entry name" value="Cyclin_N"/>
</dbReference>
<evidence type="ECO:0000256" key="1">
    <source>
        <dbReference type="ARBA" id="ARBA00011177"/>
    </source>
</evidence>
<dbReference type="InterPro" id="IPR039361">
    <property type="entry name" value="Cyclin"/>
</dbReference>
<evidence type="ECO:0000313" key="6">
    <source>
        <dbReference type="EMBL" id="KAF5752168.1"/>
    </source>
</evidence>
<dbReference type="PANTHER" id="PTHR10177">
    <property type="entry name" value="CYCLINS"/>
    <property type="match status" value="1"/>
</dbReference>
<protein>
    <recommendedName>
        <fullName evidence="4">B-like cyclin</fullName>
    </recommendedName>
</protein>
<dbReference type="EMBL" id="JAAARO010000001">
    <property type="protein sequence ID" value="KAF5752168.1"/>
    <property type="molecule type" value="Genomic_DNA"/>
</dbReference>
<proteinExistence type="predicted"/>
<dbReference type="GO" id="GO:0051301">
    <property type="term" value="P:cell division"/>
    <property type="evidence" value="ECO:0007669"/>
    <property type="project" value="UniProtKB-KW"/>
</dbReference>
<dbReference type="AlphaFoldDB" id="A0A7J7E0P0"/>
<keyword evidence="7" id="KW-1185">Reference proteome</keyword>
<dbReference type="Proteomes" id="UP000593562">
    <property type="component" value="Unassembled WGS sequence"/>
</dbReference>
<dbReference type="Gene3D" id="1.10.472.10">
    <property type="entry name" value="Cyclin-like"/>
    <property type="match status" value="2"/>
</dbReference>
<dbReference type="InParanoid" id="A0A7J7E0P0"/>
<gene>
    <name evidence="6" type="ORF">HS088_TW01G00075</name>
</gene>
<evidence type="ECO:0000256" key="4">
    <source>
        <dbReference type="ARBA" id="ARBA00032263"/>
    </source>
</evidence>
<name>A0A7J7E0P0_TRIWF</name>
<reference evidence="6 7" key="1">
    <citation type="journal article" date="2020" name="Nat. Commun.">
        <title>Genome of Tripterygium wilfordii and identification of cytochrome P450 involved in triptolide biosynthesis.</title>
        <authorList>
            <person name="Tu L."/>
            <person name="Su P."/>
            <person name="Zhang Z."/>
            <person name="Gao L."/>
            <person name="Wang J."/>
            <person name="Hu T."/>
            <person name="Zhou J."/>
            <person name="Zhang Y."/>
            <person name="Zhao Y."/>
            <person name="Liu Y."/>
            <person name="Song Y."/>
            <person name="Tong Y."/>
            <person name="Lu Y."/>
            <person name="Yang J."/>
            <person name="Xu C."/>
            <person name="Jia M."/>
            <person name="Peters R.J."/>
            <person name="Huang L."/>
            <person name="Gao W."/>
        </authorList>
    </citation>
    <scope>NUCLEOTIDE SEQUENCE [LARGE SCALE GENOMIC DNA]</scope>
    <source>
        <strain evidence="7">cv. XIE 37</strain>
        <tissue evidence="6">Leaf</tissue>
    </source>
</reference>
<evidence type="ECO:0000256" key="3">
    <source>
        <dbReference type="ARBA" id="ARBA00023306"/>
    </source>
</evidence>
<keyword evidence="2" id="KW-0132">Cell division</keyword>
<dbReference type="Pfam" id="PF00134">
    <property type="entry name" value="Cyclin_N"/>
    <property type="match status" value="1"/>
</dbReference>
<evidence type="ECO:0000313" key="7">
    <source>
        <dbReference type="Proteomes" id="UP000593562"/>
    </source>
</evidence>
<dbReference type="SUPFAM" id="SSF47954">
    <property type="entry name" value="Cyclin-like"/>
    <property type="match status" value="1"/>
</dbReference>
<accession>A0A7J7E0P0</accession>
<comment type="subunit">
    <text evidence="1">Interacts with the CDC2 protein kinase to form a serine/threonine kinase holoenzyme complex also known as maturation promoting factor (MPF). The cyclin subunit imparts substrate specificity to the complex.</text>
</comment>
<keyword evidence="3" id="KW-0131">Cell cycle</keyword>
<dbReference type="InterPro" id="IPR036915">
    <property type="entry name" value="Cyclin-like_sf"/>
</dbReference>
<feature type="domain" description="Cyclin N-terminal" evidence="5">
    <location>
        <begin position="2"/>
        <end position="56"/>
    </location>
</feature>
<comment type="caution">
    <text evidence="6">The sequence shown here is derived from an EMBL/GenBank/DDBJ whole genome shotgun (WGS) entry which is preliminary data.</text>
</comment>
<organism evidence="6 7">
    <name type="scientific">Tripterygium wilfordii</name>
    <name type="common">Thunder God vine</name>
    <dbReference type="NCBI Taxonomy" id="458696"/>
    <lineage>
        <taxon>Eukaryota</taxon>
        <taxon>Viridiplantae</taxon>
        <taxon>Streptophyta</taxon>
        <taxon>Embryophyta</taxon>
        <taxon>Tracheophyta</taxon>
        <taxon>Spermatophyta</taxon>
        <taxon>Magnoliopsida</taxon>
        <taxon>eudicotyledons</taxon>
        <taxon>Gunneridae</taxon>
        <taxon>Pentapetalae</taxon>
        <taxon>rosids</taxon>
        <taxon>fabids</taxon>
        <taxon>Celastrales</taxon>
        <taxon>Celastraceae</taxon>
        <taxon>Tripterygium</taxon>
    </lineage>
</organism>
<sequence>MVQLVVVTCLSLAAKVEETEVPLLLDFQVMETKYVFEPKMIQRMELLVLSALKWKMHPVTPLSFVDHIVRRLGLMNHVHC</sequence>
<evidence type="ECO:0000256" key="2">
    <source>
        <dbReference type="ARBA" id="ARBA00022618"/>
    </source>
</evidence>
<evidence type="ECO:0000259" key="5">
    <source>
        <dbReference type="Pfam" id="PF00134"/>
    </source>
</evidence>